<dbReference type="Pfam" id="PF03556">
    <property type="entry name" value="Cullin_binding"/>
    <property type="match status" value="1"/>
</dbReference>
<dbReference type="GO" id="GO:0031624">
    <property type="term" value="F:ubiquitin conjugating enzyme binding"/>
    <property type="evidence" value="ECO:0007669"/>
    <property type="project" value="TreeGrafter"/>
</dbReference>
<keyword evidence="2" id="KW-0472">Membrane</keyword>
<dbReference type="GO" id="GO:0097602">
    <property type="term" value="F:cullin family protein binding"/>
    <property type="evidence" value="ECO:0007669"/>
    <property type="project" value="TreeGrafter"/>
</dbReference>
<dbReference type="GO" id="GO:0000151">
    <property type="term" value="C:ubiquitin ligase complex"/>
    <property type="evidence" value="ECO:0007669"/>
    <property type="project" value="TreeGrafter"/>
</dbReference>
<dbReference type="CDD" id="cd14348">
    <property type="entry name" value="UBA_p47"/>
    <property type="match status" value="1"/>
</dbReference>
<dbReference type="PANTHER" id="PTHR12281">
    <property type="entry name" value="RP42 RELATED"/>
    <property type="match status" value="1"/>
</dbReference>
<dbReference type="Pfam" id="PF14555">
    <property type="entry name" value="UBA_4"/>
    <property type="match status" value="1"/>
</dbReference>
<comment type="function">
    <text evidence="1">Neddylation of cullins play an essential role in the regulation of SCF-type complexes activity.</text>
</comment>
<dbReference type="InterPro" id="IPR014764">
    <property type="entry name" value="DCN-prot"/>
</dbReference>
<reference evidence="4" key="1">
    <citation type="submission" date="2022-08" db="EMBL/GenBank/DDBJ databases">
        <authorList>
            <consortium name="DOE Joint Genome Institute"/>
            <person name="Min B."/>
            <person name="Riley R."/>
            <person name="Sierra-Patev S."/>
            <person name="Naranjo-Ortiz M."/>
            <person name="Looney B."/>
            <person name="Konkel Z."/>
            <person name="Slot J.C."/>
            <person name="Sakamoto Y."/>
            <person name="Steenwyk J.L."/>
            <person name="Rokas A."/>
            <person name="Carro J."/>
            <person name="Camarero S."/>
            <person name="Ferreira P."/>
            <person name="Molpeceres G."/>
            <person name="Ruiz-Duenas F.J."/>
            <person name="Serrano A."/>
            <person name="Henrissat B."/>
            <person name="Drula E."/>
            <person name="Hughes K.W."/>
            <person name="Mata J.L."/>
            <person name="Ishikawa N.K."/>
            <person name="Vargas-Isla R."/>
            <person name="Ushijima S."/>
            <person name="Smith C.A."/>
            <person name="Ahrendt S."/>
            <person name="Andreopoulos W."/>
            <person name="He G."/>
            <person name="Labutti K."/>
            <person name="Lipzen A."/>
            <person name="Ng V."/>
            <person name="Sandor L."/>
            <person name="Barry K."/>
            <person name="Martinez A.T."/>
            <person name="Xiao Y."/>
            <person name="Gibbons J.G."/>
            <person name="Terashima K."/>
            <person name="Hibbett D.S."/>
            <person name="Grigoriev I.V."/>
        </authorList>
    </citation>
    <scope>NUCLEOTIDE SEQUENCE</scope>
    <source>
        <strain evidence="4">Sp2 HRB7682 ss15</strain>
    </source>
</reference>
<feature type="domain" description="DCUN1" evidence="3">
    <location>
        <begin position="107"/>
        <end position="322"/>
    </location>
</feature>
<dbReference type="GO" id="GO:0045116">
    <property type="term" value="P:protein neddylation"/>
    <property type="evidence" value="ECO:0007669"/>
    <property type="project" value="TreeGrafter"/>
</dbReference>
<dbReference type="Gene3D" id="1.10.8.10">
    <property type="entry name" value="DNA helicase RuvA subunit, C-terminal domain"/>
    <property type="match status" value="1"/>
</dbReference>
<accession>A0A9W9DST3</accession>
<evidence type="ECO:0000256" key="2">
    <source>
        <dbReference type="SAM" id="Phobius"/>
    </source>
</evidence>
<dbReference type="InterPro" id="IPR005176">
    <property type="entry name" value="PONY_dom"/>
</dbReference>
<evidence type="ECO:0000259" key="3">
    <source>
        <dbReference type="PROSITE" id="PS51229"/>
    </source>
</evidence>
<dbReference type="Proteomes" id="UP001150238">
    <property type="component" value="Unassembled WGS sequence"/>
</dbReference>
<sequence length="330" mass="36894">MTIREQQPKDYLGPSKIPFSISALALVVFVLLGVFTLLSQKHRLKEMSSKSKASDVDIASFCSVTGASYKDAKKFLEKHKRLDAAVDAYYSNPNSFATSTKPQTSAPSTSKLNASFDEYKDPDSEDITINGTIKLCEDLEKDPEDVVLLAVAYELKAPEIGRWTRKGWVDGWKANGCDSLPAMKNAVARFGHQLSTDSAYFRKVYLYTFDLGRTDGARSLAMETAQAFWSLLIPHGLKGGALSHISSTDSDDDVDMNGAEGWRPEYTDWWFEFLNEKGGKGVSKDTWSMFLDFMRSIDAKFEKYDMEAAWPSTIDYFVEFAKARLASSRA</sequence>
<dbReference type="Gene3D" id="1.10.238.200">
    <property type="entry name" value="Cullin, PONY binding domain"/>
    <property type="match status" value="1"/>
</dbReference>
<proteinExistence type="predicted"/>
<dbReference type="GO" id="GO:0032182">
    <property type="term" value="F:ubiquitin-like protein binding"/>
    <property type="evidence" value="ECO:0007669"/>
    <property type="project" value="TreeGrafter"/>
</dbReference>
<protein>
    <recommendedName>
        <fullName evidence="1">Defective in cullin neddylation protein</fullName>
    </recommendedName>
</protein>
<dbReference type="PANTHER" id="PTHR12281:SF31">
    <property type="entry name" value="DCN1-LIKE PROTEIN 3"/>
    <property type="match status" value="1"/>
</dbReference>
<reference evidence="4" key="2">
    <citation type="journal article" date="2023" name="Proc. Natl. Acad. Sci. U.S.A.">
        <title>A global phylogenomic analysis of the shiitake genus Lentinula.</title>
        <authorList>
            <person name="Sierra-Patev S."/>
            <person name="Min B."/>
            <person name="Naranjo-Ortiz M."/>
            <person name="Looney B."/>
            <person name="Konkel Z."/>
            <person name="Slot J.C."/>
            <person name="Sakamoto Y."/>
            <person name="Steenwyk J.L."/>
            <person name="Rokas A."/>
            <person name="Carro J."/>
            <person name="Camarero S."/>
            <person name="Ferreira P."/>
            <person name="Molpeceres G."/>
            <person name="Ruiz-Duenas F.J."/>
            <person name="Serrano A."/>
            <person name="Henrissat B."/>
            <person name="Drula E."/>
            <person name="Hughes K.W."/>
            <person name="Mata J.L."/>
            <person name="Ishikawa N.K."/>
            <person name="Vargas-Isla R."/>
            <person name="Ushijima S."/>
            <person name="Smith C.A."/>
            <person name="Donoghue J."/>
            <person name="Ahrendt S."/>
            <person name="Andreopoulos W."/>
            <person name="He G."/>
            <person name="LaButti K."/>
            <person name="Lipzen A."/>
            <person name="Ng V."/>
            <person name="Riley R."/>
            <person name="Sandor L."/>
            <person name="Barry K."/>
            <person name="Martinez A.T."/>
            <person name="Xiao Y."/>
            <person name="Gibbons J.G."/>
            <person name="Terashima K."/>
            <person name="Grigoriev I.V."/>
            <person name="Hibbett D."/>
        </authorList>
    </citation>
    <scope>NUCLEOTIDE SEQUENCE</scope>
    <source>
        <strain evidence="4">Sp2 HRB7682 ss15</strain>
    </source>
</reference>
<dbReference type="AlphaFoldDB" id="A0A9W9DST3"/>
<comment type="caution">
    <text evidence="4">The sequence shown here is derived from an EMBL/GenBank/DDBJ whole genome shotgun (WGS) entry which is preliminary data.</text>
</comment>
<dbReference type="PROSITE" id="PS51229">
    <property type="entry name" value="DCUN1"/>
    <property type="match status" value="1"/>
</dbReference>
<dbReference type="InterPro" id="IPR042460">
    <property type="entry name" value="DCN1-like_PONY"/>
</dbReference>
<keyword evidence="2" id="KW-0812">Transmembrane</keyword>
<name>A0A9W9DST3_9AGAR</name>
<evidence type="ECO:0000256" key="1">
    <source>
        <dbReference type="RuleBase" id="RU410713"/>
    </source>
</evidence>
<feature type="transmembrane region" description="Helical" evidence="2">
    <location>
        <begin position="17"/>
        <end position="38"/>
    </location>
</feature>
<gene>
    <name evidence="4" type="ORF">C8J55DRAFT_559253</name>
</gene>
<organism evidence="4 5">
    <name type="scientific">Lentinula lateritia</name>
    <dbReference type="NCBI Taxonomy" id="40482"/>
    <lineage>
        <taxon>Eukaryota</taxon>
        <taxon>Fungi</taxon>
        <taxon>Dikarya</taxon>
        <taxon>Basidiomycota</taxon>
        <taxon>Agaricomycotina</taxon>
        <taxon>Agaricomycetes</taxon>
        <taxon>Agaricomycetidae</taxon>
        <taxon>Agaricales</taxon>
        <taxon>Marasmiineae</taxon>
        <taxon>Omphalotaceae</taxon>
        <taxon>Lentinula</taxon>
    </lineage>
</organism>
<keyword evidence="2" id="KW-1133">Transmembrane helix</keyword>
<dbReference type="EMBL" id="JANVFS010000012">
    <property type="protein sequence ID" value="KAJ4484124.1"/>
    <property type="molecule type" value="Genomic_DNA"/>
</dbReference>
<dbReference type="Gene3D" id="1.10.238.10">
    <property type="entry name" value="EF-hand"/>
    <property type="match status" value="1"/>
</dbReference>
<evidence type="ECO:0000313" key="4">
    <source>
        <dbReference type="EMBL" id="KAJ4484124.1"/>
    </source>
</evidence>
<evidence type="ECO:0000313" key="5">
    <source>
        <dbReference type="Proteomes" id="UP001150238"/>
    </source>
</evidence>